<proteinExistence type="predicted"/>
<feature type="compositionally biased region" description="Polar residues" evidence="2">
    <location>
        <begin position="22"/>
        <end position="31"/>
    </location>
</feature>
<feature type="region of interest" description="Disordered" evidence="2">
    <location>
        <begin position="1"/>
        <end position="31"/>
    </location>
</feature>
<dbReference type="Gene3D" id="1.25.40.10">
    <property type="entry name" value="Tetratricopeptide repeat domain"/>
    <property type="match status" value="1"/>
</dbReference>
<gene>
    <name evidence="3" type="ORF">GTA08_BOTSDO03482</name>
</gene>
<reference evidence="3" key="1">
    <citation type="submission" date="2020-04" db="EMBL/GenBank/DDBJ databases">
        <title>Genome Assembly and Annotation of Botryosphaeria dothidea sdau 11-99, a Latent Pathogen of Apple Fruit Ring Rot in China.</title>
        <authorList>
            <person name="Yu C."/>
            <person name="Diao Y."/>
            <person name="Lu Q."/>
            <person name="Zhao J."/>
            <person name="Cui S."/>
            <person name="Peng C."/>
            <person name="He B."/>
            <person name="Liu H."/>
        </authorList>
    </citation>
    <scope>NUCLEOTIDE SEQUENCE [LARGE SCALE GENOMIC DNA]</scope>
    <source>
        <strain evidence="3">Sdau11-99</strain>
    </source>
</reference>
<sequence>MNLQQSALTTSPRAPLAPNGGTALSATPGRNQPTLSIQEAKHLWEHAVLLFKNYDWSEAVVCTQRLLRRSQQTVGLDRAAIWANLGILRMHLGEYYLALEAFEKAMNVSGVSLTKETDLDAKYTLPYKECPSAASTTLSLFLPSPSPRQWPWTRKQDERQAPPAAAAASSDLRTDAALVKRVASALTKHFAAADCSGSGSDPTRRHHHLHQLPLTEYWCQQHQQHLPTAAIFPYLAGLAAYHLPRDEEDPASTVASLRVAQRLFRTCLSLLPAGVEEVNMASRGLAWTLERTRVVWNVRICGLEAEWEEGKGELVAGEQWGVNGMPGGLCFELVE</sequence>
<keyword evidence="4" id="KW-1185">Reference proteome</keyword>
<dbReference type="InterPro" id="IPR011990">
    <property type="entry name" value="TPR-like_helical_dom_sf"/>
</dbReference>
<dbReference type="PROSITE" id="PS50005">
    <property type="entry name" value="TPR"/>
    <property type="match status" value="1"/>
</dbReference>
<accession>A0A8H4N9N3</accession>
<protein>
    <submittedName>
        <fullName evidence="3">Tetratricopeptide TPR-1</fullName>
    </submittedName>
</protein>
<evidence type="ECO:0000313" key="3">
    <source>
        <dbReference type="EMBL" id="KAF4307572.1"/>
    </source>
</evidence>
<evidence type="ECO:0000256" key="1">
    <source>
        <dbReference type="PROSITE-ProRule" id="PRU00339"/>
    </source>
</evidence>
<keyword evidence="1" id="KW-0802">TPR repeat</keyword>
<dbReference type="SUPFAM" id="SSF48452">
    <property type="entry name" value="TPR-like"/>
    <property type="match status" value="1"/>
</dbReference>
<feature type="region of interest" description="Disordered" evidence="2">
    <location>
        <begin position="148"/>
        <end position="169"/>
    </location>
</feature>
<feature type="compositionally biased region" description="Polar residues" evidence="2">
    <location>
        <begin position="1"/>
        <end position="12"/>
    </location>
</feature>
<evidence type="ECO:0000256" key="2">
    <source>
        <dbReference type="SAM" id="MobiDB-lite"/>
    </source>
</evidence>
<dbReference type="InterPro" id="IPR019734">
    <property type="entry name" value="TPR_rpt"/>
</dbReference>
<dbReference type="EMBL" id="WWBZ02000022">
    <property type="protein sequence ID" value="KAF4307572.1"/>
    <property type="molecule type" value="Genomic_DNA"/>
</dbReference>
<dbReference type="Proteomes" id="UP000572817">
    <property type="component" value="Unassembled WGS sequence"/>
</dbReference>
<dbReference type="AlphaFoldDB" id="A0A8H4N9N3"/>
<name>A0A8H4N9N3_9PEZI</name>
<dbReference type="OrthoDB" id="3946454at2759"/>
<feature type="repeat" description="TPR" evidence="1">
    <location>
        <begin position="79"/>
        <end position="112"/>
    </location>
</feature>
<evidence type="ECO:0000313" key="4">
    <source>
        <dbReference type="Proteomes" id="UP000572817"/>
    </source>
</evidence>
<organism evidence="3 4">
    <name type="scientific">Botryosphaeria dothidea</name>
    <dbReference type="NCBI Taxonomy" id="55169"/>
    <lineage>
        <taxon>Eukaryota</taxon>
        <taxon>Fungi</taxon>
        <taxon>Dikarya</taxon>
        <taxon>Ascomycota</taxon>
        <taxon>Pezizomycotina</taxon>
        <taxon>Dothideomycetes</taxon>
        <taxon>Dothideomycetes incertae sedis</taxon>
        <taxon>Botryosphaeriales</taxon>
        <taxon>Botryosphaeriaceae</taxon>
        <taxon>Botryosphaeria</taxon>
    </lineage>
</organism>
<comment type="caution">
    <text evidence="3">The sequence shown here is derived from an EMBL/GenBank/DDBJ whole genome shotgun (WGS) entry which is preliminary data.</text>
</comment>